<dbReference type="OrthoDB" id="6993804at2"/>
<protein>
    <submittedName>
        <fullName evidence="1">Uncharacterized protein</fullName>
    </submittedName>
</protein>
<sequence>MSIQIIFTLDSKANDIQKGGSFDAPVAIKHPNMLVNQGDGTSSSYDGDHPVSVSQEEQIHIWLEDVDRKPSILIAPVRFIAHTWQGEGDANAKVFVTGTPSNPEKQINVLGDDKPLTIPSFMEKHLDEYGFDYADTQPIWSDDSSPFLEYWHDGGVMAGQDGKATTPRIHNPYVTFAMGDSDGTLSYGLEFVVYDKGNCRGYFWFDPFIKVTS</sequence>
<name>A0A2A4HKS9_9GAMM</name>
<dbReference type="AlphaFoldDB" id="A0A2A4HKS9"/>
<evidence type="ECO:0000313" key="2">
    <source>
        <dbReference type="Proteomes" id="UP000218677"/>
    </source>
</evidence>
<dbReference type="RefSeq" id="WP_096651901.1">
    <property type="nucleotide sequence ID" value="NZ_NWUX01000010.1"/>
</dbReference>
<dbReference type="EMBL" id="NWUX01000010">
    <property type="protein sequence ID" value="PCF95376.1"/>
    <property type="molecule type" value="Genomic_DNA"/>
</dbReference>
<keyword evidence="2" id="KW-1185">Reference proteome</keyword>
<proteinExistence type="predicted"/>
<comment type="caution">
    <text evidence="1">The sequence shown here is derived from an EMBL/GenBank/DDBJ whole genome shotgun (WGS) entry which is preliminary data.</text>
</comment>
<organism evidence="1 2">
    <name type="scientific">Vreelandella nigrificans</name>
    <dbReference type="NCBI Taxonomy" id="2042704"/>
    <lineage>
        <taxon>Bacteria</taxon>
        <taxon>Pseudomonadati</taxon>
        <taxon>Pseudomonadota</taxon>
        <taxon>Gammaproteobacteria</taxon>
        <taxon>Oceanospirillales</taxon>
        <taxon>Halomonadaceae</taxon>
        <taxon>Vreelandella</taxon>
    </lineage>
</organism>
<gene>
    <name evidence="1" type="ORF">CPA45_12625</name>
</gene>
<dbReference type="Proteomes" id="UP000218677">
    <property type="component" value="Unassembled WGS sequence"/>
</dbReference>
<evidence type="ECO:0000313" key="1">
    <source>
        <dbReference type="EMBL" id="PCF95376.1"/>
    </source>
</evidence>
<reference evidence="2" key="1">
    <citation type="submission" date="2017-09" db="EMBL/GenBank/DDBJ databases">
        <authorList>
            <person name="Cho G.-S."/>
            <person name="Oguntoyinbo F.A."/>
            <person name="Cnockaert M."/>
            <person name="Kabisch J."/>
            <person name="Neve H."/>
            <person name="Bockelmann W."/>
            <person name="Wenning M."/>
            <person name="Franz C.M."/>
            <person name="Vandamme P."/>
        </authorList>
    </citation>
    <scope>NUCLEOTIDE SEQUENCE [LARGE SCALE GENOMIC DNA]</scope>
    <source>
        <strain evidence="2">MBT G8648</strain>
    </source>
</reference>
<accession>A0A2A4HKS9</accession>